<sequence>MRAFISLDLEGLPHVVSREHLFVKGALYAEARKIATEVVMAVASTLHDELGVDEIVVADSHGPMVNIIVEEMPGYVRLVRGFPRPLSMVAGGKGADFAMFLGYHTKAGTAGATFDHTYSGATVDRLEVNGVEVSETILNAYLLGEWGVPVAMVAGDKALIETDVKNHLPWAVGVPIKESFGRYSAVSPGMEGIKKLLREGTIEAFRRLERGEVKPLKTKTPVEVKLRFLNSAHAEVAGLLPFVERLDGKTVRFEAKSVEEAYKTFEVLVFAAAGVTSIVNR</sequence>
<evidence type="ECO:0000313" key="2">
    <source>
        <dbReference type="Proteomes" id="UP000029980"/>
    </source>
</evidence>
<dbReference type="InterPro" id="IPR036177">
    <property type="entry name" value="Peptidase_M55_sf"/>
</dbReference>
<dbReference type="HOGENOM" id="CLU_086038_1_0_2"/>
<dbReference type="Gene3D" id="3.40.50.10780">
    <property type="entry name" value="Dipeptide transport protein"/>
    <property type="match status" value="1"/>
</dbReference>
<dbReference type="RefSeq" id="WP_050003721.1">
    <property type="nucleotide sequence ID" value="NZ_CP008887.1"/>
</dbReference>
<accession>A0A097QWA9</accession>
<protein>
    <submittedName>
        <fullName evidence="1">Peptide transporter</fullName>
    </submittedName>
</protein>
<dbReference type="SUPFAM" id="SSF63992">
    <property type="entry name" value="Dipeptide transport protein"/>
    <property type="match status" value="1"/>
</dbReference>
<reference evidence="1 2" key="1">
    <citation type="journal article" date="2015" name="Int. J. Syst. Evol. Microbiol.">
        <title>Thermococcus eurythermalis sp. nov., a conditional piezophilic hyperthermophilic archaeon with a wide temperature range isolated from an oil-immersed chimney in the Guaymas Basin.</title>
        <authorList>
            <person name="Zhao W."/>
            <person name="Zeng X."/>
            <person name="Xiao X."/>
        </authorList>
    </citation>
    <scope>NUCLEOTIDE SEQUENCE [LARGE SCALE GENOMIC DNA]</scope>
    <source>
        <strain evidence="1 2">A501</strain>
    </source>
</reference>
<dbReference type="AlphaFoldDB" id="A0A097QWA9"/>
<dbReference type="CDD" id="cd08769">
    <property type="entry name" value="DAP_dppA_2"/>
    <property type="match status" value="1"/>
</dbReference>
<evidence type="ECO:0000313" key="1">
    <source>
        <dbReference type="EMBL" id="AIU70760.1"/>
    </source>
</evidence>
<keyword evidence="2" id="KW-1185">Reference proteome</keyword>
<dbReference type="PIRSF" id="PIRSF015853">
    <property type="entry name" value="Pep_DppA"/>
    <property type="match status" value="1"/>
</dbReference>
<dbReference type="InterPro" id="IPR027476">
    <property type="entry name" value="DppA_N"/>
</dbReference>
<dbReference type="STRING" id="1505907.TEU_10670"/>
<proteinExistence type="predicted"/>
<dbReference type="Proteomes" id="UP000029980">
    <property type="component" value="Chromosome"/>
</dbReference>
<name>A0A097QWA9_9EURY</name>
<dbReference type="Pfam" id="PF04951">
    <property type="entry name" value="Peptidase_M55"/>
    <property type="match status" value="1"/>
</dbReference>
<dbReference type="OrthoDB" id="85097at2157"/>
<dbReference type="MEROPS" id="M55.A01"/>
<dbReference type="Gene3D" id="3.30.1360.130">
    <property type="entry name" value="Dipeptide transport protein"/>
    <property type="match status" value="1"/>
</dbReference>
<dbReference type="InterPro" id="IPR007035">
    <property type="entry name" value="Peptidase_M55"/>
</dbReference>
<dbReference type="GeneID" id="25153894"/>
<dbReference type="KEGG" id="teu:TEU_10670"/>
<gene>
    <name evidence="1" type="ORF">TEU_10670</name>
</gene>
<organism evidence="1 2">
    <name type="scientific">Thermococcus eurythermalis</name>
    <dbReference type="NCBI Taxonomy" id="1505907"/>
    <lineage>
        <taxon>Archaea</taxon>
        <taxon>Methanobacteriati</taxon>
        <taxon>Methanobacteriota</taxon>
        <taxon>Thermococci</taxon>
        <taxon>Thermococcales</taxon>
        <taxon>Thermococcaceae</taxon>
        <taxon>Thermococcus</taxon>
    </lineage>
</organism>
<dbReference type="EMBL" id="CP008887">
    <property type="protein sequence ID" value="AIU70760.1"/>
    <property type="molecule type" value="Genomic_DNA"/>
</dbReference>